<feature type="region of interest" description="Disordered" evidence="5">
    <location>
        <begin position="1"/>
        <end position="33"/>
    </location>
</feature>
<dbReference type="PANTHER" id="PTHR47657">
    <property type="entry name" value="STEROL REGULATORY ELEMENT-BINDING PROTEIN ECM22"/>
    <property type="match status" value="1"/>
</dbReference>
<feature type="region of interest" description="Disordered" evidence="5">
    <location>
        <begin position="90"/>
        <end position="112"/>
    </location>
</feature>
<accession>A0A9W9K8J1</accession>
<keyword evidence="4" id="KW-0539">Nucleus</keyword>
<dbReference type="InterPro" id="IPR052400">
    <property type="entry name" value="Zn2-C6_fungal_TF"/>
</dbReference>
<evidence type="ECO:0000313" key="8">
    <source>
        <dbReference type="Proteomes" id="UP001149165"/>
    </source>
</evidence>
<evidence type="ECO:0000259" key="6">
    <source>
        <dbReference type="SMART" id="SM00066"/>
    </source>
</evidence>
<evidence type="ECO:0000256" key="2">
    <source>
        <dbReference type="ARBA" id="ARBA00023125"/>
    </source>
</evidence>
<dbReference type="InterPro" id="IPR036864">
    <property type="entry name" value="Zn2-C6_fun-type_DNA-bd_sf"/>
</dbReference>
<proteinExistence type="predicted"/>
<feature type="compositionally biased region" description="Basic residues" evidence="5">
    <location>
        <begin position="20"/>
        <end position="33"/>
    </location>
</feature>
<dbReference type="SUPFAM" id="SSF57701">
    <property type="entry name" value="Zn2/Cys6 DNA-binding domain"/>
    <property type="match status" value="1"/>
</dbReference>
<evidence type="ECO:0000256" key="1">
    <source>
        <dbReference type="ARBA" id="ARBA00023015"/>
    </source>
</evidence>
<sequence length="556" mass="62010">MSGHDTPGSTSPLPAPKPRGPSRHKQRISHTKSRNGCLMCKNRRVKNDDLSGQCDEERPVCGACSVREDDCIFPSPQNTRDLLKGHRIPRRNATSHHTLTDDEGSSITPSNLPAVSINPLSFNVRTTAPRPDEGSTDDLNMHDLTLLQHYILHTSKKMSLNPRKILVWERIIPGIAAKHAFLMHLLLALAGMDMLIIGTSEAQRSMDDQCQETPGTEIPRVNLQALVEHHQKGLQGLQEKLAIAKDADMDVLFAGSMLVVGFAFASLCSRDLDPLYHGSQQISPMENTPQGLSSHPDRPQIHWLRLVRGVSSIAQHFWKVIKLGRLRPMLFHSNANEDWKLLGAEMVAKIPRPENLPGYLSEFALGAPQAISGLRNLLENLRNASSHLTRGDQIHSPASSGLAFGADEEEHPGSIFTAQEQSITVVEAIYMRILYVLHLQQIDPSSSHPDIQSEMEEAAISSWPDMIPETFISSLESNEHLDIFTGLSFVILAHLYLSLALLDELWYFGENFGAEIRRIEYLVAELNSSELCELTKWPINVVDLSMKNKKRAYRIS</sequence>
<gene>
    <name evidence="7" type="ORF">N7456_007591</name>
</gene>
<dbReference type="InterPro" id="IPR021858">
    <property type="entry name" value="Fun_TF"/>
</dbReference>
<dbReference type="OrthoDB" id="3546279at2759"/>
<keyword evidence="2" id="KW-0238">DNA-binding</keyword>
<keyword evidence="1" id="KW-0805">Transcription regulation</keyword>
<dbReference type="GO" id="GO:0008270">
    <property type="term" value="F:zinc ion binding"/>
    <property type="evidence" value="ECO:0007669"/>
    <property type="project" value="InterPro"/>
</dbReference>
<evidence type="ECO:0000256" key="5">
    <source>
        <dbReference type="SAM" id="MobiDB-lite"/>
    </source>
</evidence>
<dbReference type="CDD" id="cd00067">
    <property type="entry name" value="GAL4"/>
    <property type="match status" value="1"/>
</dbReference>
<name>A0A9W9K8J1_9EURO</name>
<dbReference type="EMBL" id="JAPQKH010000005">
    <property type="protein sequence ID" value="KAJ5096870.1"/>
    <property type="molecule type" value="Genomic_DNA"/>
</dbReference>
<dbReference type="GO" id="GO:0000981">
    <property type="term" value="F:DNA-binding transcription factor activity, RNA polymerase II-specific"/>
    <property type="evidence" value="ECO:0007669"/>
    <property type="project" value="InterPro"/>
</dbReference>
<dbReference type="SMART" id="SM00066">
    <property type="entry name" value="GAL4"/>
    <property type="match status" value="1"/>
</dbReference>
<dbReference type="PANTHER" id="PTHR47657:SF10">
    <property type="entry name" value="ZN(II)2CYS6 TRANSCRIPTION FACTOR (EUROFUNG)"/>
    <property type="match status" value="1"/>
</dbReference>
<feature type="domain" description="Zn(2)-C6 fungal-type" evidence="6">
    <location>
        <begin position="31"/>
        <end position="82"/>
    </location>
</feature>
<keyword evidence="8" id="KW-1185">Reference proteome</keyword>
<protein>
    <recommendedName>
        <fullName evidence="6">Zn(2)-C6 fungal-type domain-containing protein</fullName>
    </recommendedName>
</protein>
<keyword evidence="3" id="KW-0804">Transcription</keyword>
<reference evidence="7" key="2">
    <citation type="journal article" date="2023" name="IMA Fungus">
        <title>Comparative genomic study of the Penicillium genus elucidates a diverse pangenome and 15 lateral gene transfer events.</title>
        <authorList>
            <person name="Petersen C."/>
            <person name="Sorensen T."/>
            <person name="Nielsen M.R."/>
            <person name="Sondergaard T.E."/>
            <person name="Sorensen J.L."/>
            <person name="Fitzpatrick D.A."/>
            <person name="Frisvad J.C."/>
            <person name="Nielsen K.L."/>
        </authorList>
    </citation>
    <scope>NUCLEOTIDE SEQUENCE</scope>
    <source>
        <strain evidence="7">IBT 30069</strain>
    </source>
</reference>
<dbReference type="Proteomes" id="UP001149165">
    <property type="component" value="Unassembled WGS sequence"/>
</dbReference>
<comment type="caution">
    <text evidence="7">The sequence shown here is derived from an EMBL/GenBank/DDBJ whole genome shotgun (WGS) entry which is preliminary data.</text>
</comment>
<organism evidence="7 8">
    <name type="scientific">Penicillium angulare</name>
    <dbReference type="NCBI Taxonomy" id="116970"/>
    <lineage>
        <taxon>Eukaryota</taxon>
        <taxon>Fungi</taxon>
        <taxon>Dikarya</taxon>
        <taxon>Ascomycota</taxon>
        <taxon>Pezizomycotina</taxon>
        <taxon>Eurotiomycetes</taxon>
        <taxon>Eurotiomycetidae</taxon>
        <taxon>Eurotiales</taxon>
        <taxon>Aspergillaceae</taxon>
        <taxon>Penicillium</taxon>
    </lineage>
</organism>
<evidence type="ECO:0000313" key="7">
    <source>
        <dbReference type="EMBL" id="KAJ5096870.1"/>
    </source>
</evidence>
<dbReference type="Gene3D" id="4.10.240.10">
    <property type="entry name" value="Zn(2)-C6 fungal-type DNA-binding domain"/>
    <property type="match status" value="1"/>
</dbReference>
<evidence type="ECO:0000256" key="4">
    <source>
        <dbReference type="ARBA" id="ARBA00023242"/>
    </source>
</evidence>
<dbReference type="InterPro" id="IPR001138">
    <property type="entry name" value="Zn2Cys6_DnaBD"/>
</dbReference>
<evidence type="ECO:0000256" key="3">
    <source>
        <dbReference type="ARBA" id="ARBA00023163"/>
    </source>
</evidence>
<dbReference type="AlphaFoldDB" id="A0A9W9K8J1"/>
<dbReference type="GO" id="GO:0003677">
    <property type="term" value="F:DNA binding"/>
    <property type="evidence" value="ECO:0007669"/>
    <property type="project" value="UniProtKB-KW"/>
</dbReference>
<reference evidence="7" key="1">
    <citation type="submission" date="2022-11" db="EMBL/GenBank/DDBJ databases">
        <authorList>
            <person name="Petersen C."/>
        </authorList>
    </citation>
    <scope>NUCLEOTIDE SEQUENCE</scope>
    <source>
        <strain evidence="7">IBT 30069</strain>
    </source>
</reference>
<dbReference type="Pfam" id="PF11951">
    <property type="entry name" value="Fungal_trans_2"/>
    <property type="match status" value="1"/>
</dbReference>